<dbReference type="EMBL" id="FOBB01000002">
    <property type="protein sequence ID" value="SEL59834.1"/>
    <property type="molecule type" value="Genomic_DNA"/>
</dbReference>
<dbReference type="OrthoDB" id="1118238at2"/>
<evidence type="ECO:0000313" key="3">
    <source>
        <dbReference type="Proteomes" id="UP000198984"/>
    </source>
</evidence>
<dbReference type="SUPFAM" id="SSF53474">
    <property type="entry name" value="alpha/beta-Hydrolases"/>
    <property type="match status" value="1"/>
</dbReference>
<dbReference type="GO" id="GO:0052689">
    <property type="term" value="F:carboxylic ester hydrolase activity"/>
    <property type="evidence" value="ECO:0007669"/>
    <property type="project" value="TreeGrafter"/>
</dbReference>
<dbReference type="AlphaFoldDB" id="A0A1H7RJ33"/>
<dbReference type="PANTHER" id="PTHR43265:SF1">
    <property type="entry name" value="ESTERASE ESTD"/>
    <property type="match status" value="1"/>
</dbReference>
<gene>
    <name evidence="2" type="ORF">SAMN04488505_102645</name>
</gene>
<keyword evidence="3" id="KW-1185">Reference proteome</keyword>
<feature type="domain" description="BAAT/Acyl-CoA thioester hydrolase C-terminal" evidence="1">
    <location>
        <begin position="163"/>
        <end position="247"/>
    </location>
</feature>
<accession>A0A1H7RJ33</accession>
<dbReference type="PANTHER" id="PTHR43265">
    <property type="entry name" value="ESTERASE ESTD"/>
    <property type="match status" value="1"/>
</dbReference>
<dbReference type="InterPro" id="IPR014940">
    <property type="entry name" value="BAAT_C"/>
</dbReference>
<dbReference type="Pfam" id="PF08840">
    <property type="entry name" value="BAAT_C"/>
    <property type="match status" value="1"/>
</dbReference>
<dbReference type="InterPro" id="IPR029058">
    <property type="entry name" value="AB_hydrolase_fold"/>
</dbReference>
<proteinExistence type="predicted"/>
<dbReference type="InterPro" id="IPR053145">
    <property type="entry name" value="AB_hydrolase_Est10"/>
</dbReference>
<protein>
    <submittedName>
        <fullName evidence="2">BAAT / Acyl-CoA thioester hydrolase C terminal</fullName>
    </submittedName>
</protein>
<keyword evidence="2" id="KW-0378">Hydrolase</keyword>
<organism evidence="2 3">
    <name type="scientific">Chitinophaga rupis</name>
    <dbReference type="NCBI Taxonomy" id="573321"/>
    <lineage>
        <taxon>Bacteria</taxon>
        <taxon>Pseudomonadati</taxon>
        <taxon>Bacteroidota</taxon>
        <taxon>Chitinophagia</taxon>
        <taxon>Chitinophagales</taxon>
        <taxon>Chitinophagaceae</taxon>
        <taxon>Chitinophaga</taxon>
    </lineage>
</organism>
<evidence type="ECO:0000313" key="2">
    <source>
        <dbReference type="EMBL" id="SEL59834.1"/>
    </source>
</evidence>
<dbReference type="RefSeq" id="WP_089910276.1">
    <property type="nucleotide sequence ID" value="NZ_FOBB01000002.1"/>
</dbReference>
<dbReference type="Gene3D" id="3.40.50.1820">
    <property type="entry name" value="alpha/beta hydrolase"/>
    <property type="match status" value="1"/>
</dbReference>
<evidence type="ECO:0000259" key="1">
    <source>
        <dbReference type="Pfam" id="PF08840"/>
    </source>
</evidence>
<reference evidence="2 3" key="1">
    <citation type="submission" date="2016-10" db="EMBL/GenBank/DDBJ databases">
        <authorList>
            <person name="de Groot N.N."/>
        </authorList>
    </citation>
    <scope>NUCLEOTIDE SEQUENCE [LARGE SCALE GENOMIC DNA]</scope>
    <source>
        <strain evidence="2 3">DSM 21039</strain>
    </source>
</reference>
<dbReference type="Proteomes" id="UP000198984">
    <property type="component" value="Unassembled WGS sequence"/>
</dbReference>
<dbReference type="STRING" id="573321.SAMN04488505_102645"/>
<sequence>MKVSDVSFLKPLLPVILFFTYFPNNLKAQPLTPKDNGLKEITLKDPKLGLIRFYVDTENIKKRAPLFIEVNGSGGLPLCIYIKGKGFSTLSNTFNASVIAATKKNFHYIILGKPGTPFCDTINTNDDIKHYDQHSLIQNYKYSKEYTARLSLDWRVKATKRVLTYMLQHNFWDGTRIVAYGYSEGGQVVPALAVADKRVTHVVSIVGSGLNQFYDEIMAWRIKAAKGEITQQQAQDSIEANLKEIKEIYRHPENTTMEYAGHSYKRWASFGKNPPFEELRKLNIPIFMIAGTADSSSPVYGLDYVELDFIRLGKTNLTYSPCVGCDHYLNSTENGKVINHGDYYLAKILKWLGQ</sequence>
<name>A0A1H7RJ33_9BACT</name>